<proteinExistence type="predicted"/>
<protein>
    <submittedName>
        <fullName evidence="1">Uncharacterized protein</fullName>
    </submittedName>
</protein>
<name>G0HG46_CORVD</name>
<evidence type="ECO:0000313" key="1">
    <source>
        <dbReference type="EMBL" id="AEK37924.1"/>
    </source>
</evidence>
<dbReference type="KEGG" id="cva:CVAR_2581"/>
<sequence>MSSPRESCMGVDLTVTPWLYPGRWPTRSGTLTSEGWFPGDLALAEVGLDGGRRPVVAVGSNASPGVMQIKLRQHGVSETVPFVRACVPDVGTAFTAHVSPRGYIAAAPVRRAGAEASMWVSFLDDDQLAVIDETEVPNYTREHVPDRLTLFTGEVLHGYDVYRSAWGLIPELPFARRQHAVLTHLRSRCVVPSLPEGDAETVVRAMWIDRDLADRVSGELHALAVVDGY</sequence>
<dbReference type="eggNOG" id="ENOG5033322">
    <property type="taxonomic scope" value="Bacteria"/>
</dbReference>
<dbReference type="HOGENOM" id="CLU_087610_0_0_11"/>
<accession>G0HG46</accession>
<dbReference type="AlphaFoldDB" id="G0HG46"/>
<gene>
    <name evidence="1" type="ordered locus">CVAR_2581</name>
</gene>
<reference evidence="1 2" key="1">
    <citation type="journal article" date="2011" name="BMC Genomics">
        <title>Complete genome sequence of Corynebacterium variabile DSM 44702 isolated from the surface of smear-ripened cheeses and insights into cheese ripening and flavor generation.</title>
        <authorList>
            <person name="Schroeder J."/>
            <person name="Maus I."/>
            <person name="Trost E."/>
            <person name="Tauch A."/>
        </authorList>
    </citation>
    <scope>NUCLEOTIDE SEQUENCE [LARGE SCALE GENOMIC DNA]</scope>
    <source>
        <strain evidence="2">DSM 44702 / JCM 12073 / NCIMB 30131</strain>
    </source>
</reference>
<organism evidence="1 2">
    <name type="scientific">Corynebacterium variabile (strain DSM 44702 / CIP 107183 / JCM 12073 / NCIMB 30131)</name>
    <name type="common">Corynebacterium mooreparkense</name>
    <dbReference type="NCBI Taxonomy" id="858619"/>
    <lineage>
        <taxon>Bacteria</taxon>
        <taxon>Bacillati</taxon>
        <taxon>Actinomycetota</taxon>
        <taxon>Actinomycetes</taxon>
        <taxon>Mycobacteriales</taxon>
        <taxon>Corynebacteriaceae</taxon>
        <taxon>Corynebacterium</taxon>
    </lineage>
</organism>
<evidence type="ECO:0000313" key="2">
    <source>
        <dbReference type="Proteomes" id="UP000006659"/>
    </source>
</evidence>
<dbReference type="RefSeq" id="WP_014011075.1">
    <property type="nucleotide sequence ID" value="NC_015859.1"/>
</dbReference>
<dbReference type="STRING" id="858619.CVAR_2581"/>
<dbReference type="EMBL" id="CP002917">
    <property type="protein sequence ID" value="AEK37924.1"/>
    <property type="molecule type" value="Genomic_DNA"/>
</dbReference>
<dbReference type="Proteomes" id="UP000006659">
    <property type="component" value="Chromosome"/>
</dbReference>